<accession>A0A9P5XQS1</accession>
<name>A0A9P5XQS1_9AGAR</name>
<keyword evidence="3" id="KW-1185">Reference proteome</keyword>
<gene>
    <name evidence="2" type="ORF">P691DRAFT_800036</name>
</gene>
<proteinExistence type="predicted"/>
<dbReference type="Proteomes" id="UP000807342">
    <property type="component" value="Unassembled WGS sequence"/>
</dbReference>
<keyword evidence="1" id="KW-0472">Membrane</keyword>
<keyword evidence="1" id="KW-0812">Transmembrane</keyword>
<dbReference type="AlphaFoldDB" id="A0A9P5XQS1"/>
<comment type="caution">
    <text evidence="2">The sequence shown here is derived from an EMBL/GenBank/DDBJ whole genome shotgun (WGS) entry which is preliminary data.</text>
</comment>
<evidence type="ECO:0000313" key="3">
    <source>
        <dbReference type="Proteomes" id="UP000807342"/>
    </source>
</evidence>
<protein>
    <submittedName>
        <fullName evidence="2">Uncharacterized protein</fullName>
    </submittedName>
</protein>
<feature type="transmembrane region" description="Helical" evidence="1">
    <location>
        <begin position="12"/>
        <end position="30"/>
    </location>
</feature>
<keyword evidence="1" id="KW-1133">Transmembrane helix</keyword>
<dbReference type="EMBL" id="MU151051">
    <property type="protein sequence ID" value="KAF9455024.1"/>
    <property type="molecule type" value="Genomic_DNA"/>
</dbReference>
<evidence type="ECO:0000256" key="1">
    <source>
        <dbReference type="SAM" id="Phobius"/>
    </source>
</evidence>
<reference evidence="2" key="1">
    <citation type="submission" date="2020-11" db="EMBL/GenBank/DDBJ databases">
        <authorList>
            <consortium name="DOE Joint Genome Institute"/>
            <person name="Ahrendt S."/>
            <person name="Riley R."/>
            <person name="Andreopoulos W."/>
            <person name="Labutti K."/>
            <person name="Pangilinan J."/>
            <person name="Ruiz-Duenas F.J."/>
            <person name="Barrasa J.M."/>
            <person name="Sanchez-Garcia M."/>
            <person name="Camarero S."/>
            <person name="Miyauchi S."/>
            <person name="Serrano A."/>
            <person name="Linde D."/>
            <person name="Babiker R."/>
            <person name="Drula E."/>
            <person name="Ayuso-Fernandez I."/>
            <person name="Pacheco R."/>
            <person name="Padilla G."/>
            <person name="Ferreira P."/>
            <person name="Barriuso J."/>
            <person name="Kellner H."/>
            <person name="Castanera R."/>
            <person name="Alfaro M."/>
            <person name="Ramirez L."/>
            <person name="Pisabarro A.G."/>
            <person name="Kuo A."/>
            <person name="Tritt A."/>
            <person name="Lipzen A."/>
            <person name="He G."/>
            <person name="Yan M."/>
            <person name="Ng V."/>
            <person name="Cullen D."/>
            <person name="Martin F."/>
            <person name="Rosso M.-N."/>
            <person name="Henrissat B."/>
            <person name="Hibbett D."/>
            <person name="Martinez A.T."/>
            <person name="Grigoriev I.V."/>
        </authorList>
    </citation>
    <scope>NUCLEOTIDE SEQUENCE</scope>
    <source>
        <strain evidence="2">MF-IS2</strain>
    </source>
</reference>
<evidence type="ECO:0000313" key="2">
    <source>
        <dbReference type="EMBL" id="KAF9455024.1"/>
    </source>
</evidence>
<sequence>MTSNLFNLSKFFPFLLPLCSFMTTQFYAYVTHFGLQGPSRPLPSLFLNISFYYT</sequence>
<organism evidence="2 3">
    <name type="scientific">Macrolepiota fuliginosa MF-IS2</name>
    <dbReference type="NCBI Taxonomy" id="1400762"/>
    <lineage>
        <taxon>Eukaryota</taxon>
        <taxon>Fungi</taxon>
        <taxon>Dikarya</taxon>
        <taxon>Basidiomycota</taxon>
        <taxon>Agaricomycotina</taxon>
        <taxon>Agaricomycetes</taxon>
        <taxon>Agaricomycetidae</taxon>
        <taxon>Agaricales</taxon>
        <taxon>Agaricineae</taxon>
        <taxon>Agaricaceae</taxon>
        <taxon>Macrolepiota</taxon>
    </lineage>
</organism>